<feature type="region of interest" description="Disordered" evidence="1">
    <location>
        <begin position="1"/>
        <end position="37"/>
    </location>
</feature>
<dbReference type="Pfam" id="PF00563">
    <property type="entry name" value="EAL"/>
    <property type="match status" value="1"/>
</dbReference>
<sequence>MTTPLAQDTVGRTTPVIGPVGNPAAGTLGPRRPQSSRDRDRFVGFAFAAADLLIETDALGNILFSAGARCRLTKGEVGGLVGTNLMEVVAPGDRKYVHVLFERIREKARIKPSRVLFQACDGQQFPALLGGCRLDSCPGSLFLTVLLTVPPRTGSAGPAMQGELLDQTGFAGILEERLLAARERGADQGLTLLLVEGLQAMVEAMPEGAAAEVRDGIDAYLRGISTDGDSAGQLGGDRYGIVHAADIDGREVQCHIAQIIEAAGGALPGGIRSWTLDMADDRLDPADAARALVYTVQAFAAAQGGEFTISSLEDGANRLMAGAVERIGQLRATIDNRDFIVVFQPIVDIATGAVHHLEALTRVDGASSPADFITFAEDVGLIYDFDLLLTRTVLDTLKEFRKEPKLPDVAINLSAKTLMSPIFLKQFQSVVAPYGDLAAKLLIEVTETVVVTDIAKLNGVLQKLREVGFRICLDDVGAGSTSFQSLYGIQADYAKIDGKFVRGAADNPRDMAMLRSMVDVCRQLGLKLIGEQVEETVHAELLTNLGVSLAQGFLFSRPSRDFAYFAKDWSRVRSGGRILLKG</sequence>
<dbReference type="SUPFAM" id="SSF55785">
    <property type="entry name" value="PYP-like sensor domain (PAS domain)"/>
    <property type="match status" value="1"/>
</dbReference>
<reference evidence="3 4" key="1">
    <citation type="journal article" date="2019" name="Int. J. Syst. Evol. Microbiol.">
        <title>Azospirillum ramasamyi sp. nov., a novel diazotrophic bacterium isolated from fermented bovine products.</title>
        <authorList>
            <person name="Anandham R."/>
            <person name="Heo J."/>
            <person name="Krishnamoorthy R."/>
            <person name="SenthilKumar M."/>
            <person name="Gopal N.O."/>
            <person name="Kim S.J."/>
            <person name="Kwon S.W."/>
        </authorList>
    </citation>
    <scope>NUCLEOTIDE SEQUENCE [LARGE SCALE GENOMIC DNA]</scope>
    <source>
        <strain evidence="3 4">M2T2B2</strain>
    </source>
</reference>
<dbReference type="RefSeq" id="WP_111066305.1">
    <property type="nucleotide sequence ID" value="NZ_CP029829.1"/>
</dbReference>
<evidence type="ECO:0000313" key="4">
    <source>
        <dbReference type="Proteomes" id="UP000249605"/>
    </source>
</evidence>
<evidence type="ECO:0000313" key="3">
    <source>
        <dbReference type="EMBL" id="AWU93766.1"/>
    </source>
</evidence>
<evidence type="ECO:0000256" key="1">
    <source>
        <dbReference type="SAM" id="MobiDB-lite"/>
    </source>
</evidence>
<dbReference type="SUPFAM" id="SSF141868">
    <property type="entry name" value="EAL domain-like"/>
    <property type="match status" value="1"/>
</dbReference>
<dbReference type="OrthoDB" id="7251575at2"/>
<dbReference type="PROSITE" id="PS50883">
    <property type="entry name" value="EAL"/>
    <property type="match status" value="1"/>
</dbReference>
<dbReference type="InterPro" id="IPR035965">
    <property type="entry name" value="PAS-like_dom_sf"/>
</dbReference>
<dbReference type="AlphaFoldDB" id="A0A2U9S5I0"/>
<dbReference type="PANTHER" id="PTHR33121">
    <property type="entry name" value="CYCLIC DI-GMP PHOSPHODIESTERASE PDEF"/>
    <property type="match status" value="1"/>
</dbReference>
<feature type="compositionally biased region" description="Polar residues" evidence="1">
    <location>
        <begin position="1"/>
        <end position="12"/>
    </location>
</feature>
<dbReference type="SMART" id="SM00052">
    <property type="entry name" value="EAL"/>
    <property type="match status" value="1"/>
</dbReference>
<gene>
    <name evidence="3" type="ORF">DM194_05520</name>
</gene>
<dbReference type="InterPro" id="IPR050706">
    <property type="entry name" value="Cyclic-di-GMP_PDE-like"/>
</dbReference>
<dbReference type="InterPro" id="IPR001633">
    <property type="entry name" value="EAL_dom"/>
</dbReference>
<dbReference type="GO" id="GO:0071111">
    <property type="term" value="F:cyclic-guanylate-specific phosphodiesterase activity"/>
    <property type="evidence" value="ECO:0007669"/>
    <property type="project" value="InterPro"/>
</dbReference>
<dbReference type="PANTHER" id="PTHR33121:SF76">
    <property type="entry name" value="SIGNALING PROTEIN"/>
    <property type="match status" value="1"/>
</dbReference>
<dbReference type="CDD" id="cd01948">
    <property type="entry name" value="EAL"/>
    <property type="match status" value="1"/>
</dbReference>
<dbReference type="KEGG" id="azm:DM194_05520"/>
<feature type="domain" description="EAL" evidence="2">
    <location>
        <begin position="323"/>
        <end position="572"/>
    </location>
</feature>
<dbReference type="EMBL" id="CP029829">
    <property type="protein sequence ID" value="AWU93766.1"/>
    <property type="molecule type" value="Genomic_DNA"/>
</dbReference>
<protein>
    <submittedName>
        <fullName evidence="3">EAL domain-containing protein</fullName>
    </submittedName>
</protein>
<dbReference type="Gene3D" id="3.30.450.20">
    <property type="entry name" value="PAS domain"/>
    <property type="match status" value="1"/>
</dbReference>
<proteinExistence type="predicted"/>
<keyword evidence="4" id="KW-1185">Reference proteome</keyword>
<dbReference type="InterPro" id="IPR035919">
    <property type="entry name" value="EAL_sf"/>
</dbReference>
<organism evidence="3 4">
    <name type="scientific">Azospirillum ramasamyi</name>
    <dbReference type="NCBI Taxonomy" id="682998"/>
    <lineage>
        <taxon>Bacteria</taxon>
        <taxon>Pseudomonadati</taxon>
        <taxon>Pseudomonadota</taxon>
        <taxon>Alphaproteobacteria</taxon>
        <taxon>Rhodospirillales</taxon>
        <taxon>Azospirillaceae</taxon>
        <taxon>Azospirillum</taxon>
    </lineage>
</organism>
<evidence type="ECO:0000259" key="2">
    <source>
        <dbReference type="PROSITE" id="PS50883"/>
    </source>
</evidence>
<dbReference type="Proteomes" id="UP000249605">
    <property type="component" value="Chromosome"/>
</dbReference>
<accession>A0A2U9S5I0</accession>
<dbReference type="Gene3D" id="3.20.20.450">
    <property type="entry name" value="EAL domain"/>
    <property type="match status" value="1"/>
</dbReference>
<name>A0A2U9S5I0_9PROT</name>